<keyword evidence="1" id="KW-0472">Membrane</keyword>
<sequence>MNLRAFVTNHMDIMDAISTKDRSSNLCPKVLGIYGDSIADNFLLLINLPTIEFVSKRTVAQQIASIYDPLGWFIPLLVKAKRFQQLLWKEQYDWDEPLNEEYRRQWNLIITKISNSHKRVPRKVTLDNSAPYTLVTYFDASGIAMTACTYLISQRESSFLMAESKITDSNRPTTVPKLEINAITIGARLTLNTFLSLKSSISINNVIFLTDSEIVLNWLRGSLDHSKTRLYVKNRIREIRDIVQSLERMEVGVKFGYIDTKWNPADIGTRGASNHEFVSHVWWDGYSLEKILNYGFTSTLFSLVKDPELQNDDDDDENDILLNAEANVIKTHATTDKVEEILDLTRYNTKTKPLRILAYVIKFLRSITTRLKSPLQERLRDSLPYLVRQAEDQELTATDIFEAHSILIRNHQQVHLNSHYKKQLSKNLNLNEEENHVFRAYGRLNKSNLNIMAKNPILIISNTELCRLIILEAHRPYHNSTGHTIAEVRQQYWIPRLREQVKKCMRSCVPCQKMDNLPYRYPEMADLPSRRVTRTRPFENIGPDYFGPITVHDDHKERTNVYGCIFTCCVTSLIHLKIVSKLPTPKLCHRMQRTRVIPSCPQAEEYELCVNNYCIREKTPPLHKLLRLPPEEVLHDFEVNWKIRIGDSYTTVETACSALPFCSAIDCTMCAANILNPECWPLAAIAGLDIIIYLFTAICYTLCYIPVTVGRPFRIIIAGIGKVLDLVALFIWCCCQRITLWVLHRGKQQHRNRILQALAICSLLQGAVAYQEVNIFQHHLRNCRTTTGKSTCKVEVASVVKMNPFKKDVCISFQRNNSIVLRTRLRWEGLRLICDRIPVTYTRNVVQKIIDSKRCPHMGSCTGNKCADINTTSIVPELAIGNSFPGITGCMESCDGPGCDCFYLSSGCLFYRIYAVPTDDNVYELFKCIRWKEEMKLRLEISKGSTLRIYVLGLHPNIPNQIQSMDVTLSVLATPPLPALEQVFIASTNQTAIWDKKTYPLLSCPTRKHAITLQCHLRDDCDCVAAESQVRCICNEDRVGTNFFDITKVLPITHQQVRFTPHPLHGVIARADEDISTKIILILKESIDNSIREVRDDFCTVENTYLNGCYQCSKGATATVTCKSTFNNISAEVECGQDGFTIPCSPSGTSSKIGFLFQSARIQIQCSLKCGTKTSTFELTGILKYPYNFQGSFMHYIQSDHNRTSDFQWPDLNHILDIYLQWYKYLLITMISVAGALLMSYLYLPKVCTKATMICIKTIFKIIKYGWNILLCIFSVFLMQLIIPFRKGKKDKNNEKLL</sequence>
<dbReference type="PANTHER" id="PTHR47331:SF4">
    <property type="entry name" value="PEPTIDASE S1 DOMAIN-CONTAINING PROTEIN"/>
    <property type="match status" value="1"/>
</dbReference>
<dbReference type="InterPro" id="IPR008042">
    <property type="entry name" value="Retrotrans_Pao"/>
</dbReference>
<keyword evidence="1" id="KW-1133">Transmembrane helix</keyword>
<evidence type="ECO:0000256" key="1">
    <source>
        <dbReference type="SAM" id="Phobius"/>
    </source>
</evidence>
<dbReference type="EMBL" id="JAVFWL010000004">
    <property type="protein sequence ID" value="KAK6751721.1"/>
    <property type="molecule type" value="Genomic_DNA"/>
</dbReference>
<dbReference type="PANTHER" id="PTHR47331">
    <property type="entry name" value="PHD-TYPE DOMAIN-CONTAINING PROTEIN"/>
    <property type="match status" value="1"/>
</dbReference>
<accession>A0ABR1DQH4</accession>
<dbReference type="Pfam" id="PF07245">
    <property type="entry name" value="Phlebovirus_G2"/>
    <property type="match status" value="1"/>
</dbReference>
<evidence type="ECO:0000259" key="2">
    <source>
        <dbReference type="Pfam" id="PF07245"/>
    </source>
</evidence>
<keyword evidence="5" id="KW-1185">Reference proteome</keyword>
<dbReference type="Gene3D" id="2.60.98.50">
    <property type="match status" value="1"/>
</dbReference>
<name>A0ABR1DQH4_NECAM</name>
<feature type="domain" description="Integrase zinc-binding" evidence="3">
    <location>
        <begin position="463"/>
        <end position="514"/>
    </location>
</feature>
<feature type="domain" description="Phlebovirus glycoprotein G2 fusion" evidence="2">
    <location>
        <begin position="771"/>
        <end position="1078"/>
    </location>
</feature>
<feature type="transmembrane region" description="Helical" evidence="1">
    <location>
        <begin position="1265"/>
        <end position="1283"/>
    </location>
</feature>
<dbReference type="Pfam" id="PF05380">
    <property type="entry name" value="Peptidase_A17"/>
    <property type="match status" value="1"/>
</dbReference>
<protein>
    <recommendedName>
        <fullName evidence="6">Integrase zinc-binding domain-containing protein</fullName>
    </recommendedName>
</protein>
<proteinExistence type="predicted"/>
<feature type="transmembrane region" description="Helical" evidence="1">
    <location>
        <begin position="1222"/>
        <end position="1244"/>
    </location>
</feature>
<comment type="caution">
    <text evidence="4">The sequence shown here is derived from an EMBL/GenBank/DDBJ whole genome shotgun (WGS) entry which is preliminary data.</text>
</comment>
<evidence type="ECO:0000313" key="4">
    <source>
        <dbReference type="EMBL" id="KAK6751721.1"/>
    </source>
</evidence>
<organism evidence="4 5">
    <name type="scientific">Necator americanus</name>
    <name type="common">Human hookworm</name>
    <dbReference type="NCBI Taxonomy" id="51031"/>
    <lineage>
        <taxon>Eukaryota</taxon>
        <taxon>Metazoa</taxon>
        <taxon>Ecdysozoa</taxon>
        <taxon>Nematoda</taxon>
        <taxon>Chromadorea</taxon>
        <taxon>Rhabditida</taxon>
        <taxon>Rhabditina</taxon>
        <taxon>Rhabditomorpha</taxon>
        <taxon>Strongyloidea</taxon>
        <taxon>Ancylostomatidae</taxon>
        <taxon>Bunostominae</taxon>
        <taxon>Necator</taxon>
    </lineage>
</organism>
<dbReference type="Gene3D" id="2.60.40.3770">
    <property type="match status" value="1"/>
</dbReference>
<evidence type="ECO:0008006" key="6">
    <source>
        <dbReference type="Google" id="ProtNLM"/>
    </source>
</evidence>
<reference evidence="4 5" key="1">
    <citation type="submission" date="2023-08" db="EMBL/GenBank/DDBJ databases">
        <title>A Necator americanus chromosomal reference genome.</title>
        <authorList>
            <person name="Ilik V."/>
            <person name="Petrzelkova K.J."/>
            <person name="Pardy F."/>
            <person name="Fuh T."/>
            <person name="Niatou-Singa F.S."/>
            <person name="Gouil Q."/>
            <person name="Baker L."/>
            <person name="Ritchie M.E."/>
            <person name="Jex A.R."/>
            <person name="Gazzola D."/>
            <person name="Li H."/>
            <person name="Toshio Fujiwara R."/>
            <person name="Zhan B."/>
            <person name="Aroian R.V."/>
            <person name="Pafco B."/>
            <person name="Schwarz E.M."/>
        </authorList>
    </citation>
    <scope>NUCLEOTIDE SEQUENCE [LARGE SCALE GENOMIC DNA]</scope>
    <source>
        <strain evidence="4 5">Aroian</strain>
        <tissue evidence="4">Whole animal</tissue>
    </source>
</reference>
<evidence type="ECO:0000259" key="3">
    <source>
        <dbReference type="Pfam" id="PF17921"/>
    </source>
</evidence>
<keyword evidence="1" id="KW-0812">Transmembrane</keyword>
<dbReference type="Pfam" id="PF17921">
    <property type="entry name" value="Integrase_H2C2"/>
    <property type="match status" value="1"/>
</dbReference>
<dbReference type="InterPro" id="IPR009878">
    <property type="entry name" value="Phlebovirus_G2_fusion"/>
</dbReference>
<gene>
    <name evidence="4" type="primary">Necator_chrIV.g16547</name>
    <name evidence="4" type="ORF">RB195_003250</name>
</gene>
<evidence type="ECO:0000313" key="5">
    <source>
        <dbReference type="Proteomes" id="UP001303046"/>
    </source>
</evidence>
<dbReference type="Gene3D" id="1.10.340.70">
    <property type="match status" value="1"/>
</dbReference>
<dbReference type="InterPro" id="IPR041588">
    <property type="entry name" value="Integrase_H2C2"/>
</dbReference>
<dbReference type="Proteomes" id="UP001303046">
    <property type="component" value="Unassembled WGS sequence"/>
</dbReference>